<dbReference type="Proteomes" id="UP001164286">
    <property type="component" value="Unassembled WGS sequence"/>
</dbReference>
<proteinExistence type="predicted"/>
<organism evidence="4 5">
    <name type="scientific">Dioszegia hungarica</name>
    <dbReference type="NCBI Taxonomy" id="4972"/>
    <lineage>
        <taxon>Eukaryota</taxon>
        <taxon>Fungi</taxon>
        <taxon>Dikarya</taxon>
        <taxon>Basidiomycota</taxon>
        <taxon>Agaricomycotina</taxon>
        <taxon>Tremellomycetes</taxon>
        <taxon>Tremellales</taxon>
        <taxon>Bulleribasidiaceae</taxon>
        <taxon>Dioszegia</taxon>
    </lineage>
</organism>
<feature type="region of interest" description="Disordered" evidence="3">
    <location>
        <begin position="1"/>
        <end position="28"/>
    </location>
</feature>
<dbReference type="Gene3D" id="3.30.559.10">
    <property type="entry name" value="Chloramphenicol acetyltransferase-like domain"/>
    <property type="match status" value="2"/>
</dbReference>
<dbReference type="RefSeq" id="XP_052947246.1">
    <property type="nucleotide sequence ID" value="XM_053086857.1"/>
</dbReference>
<evidence type="ECO:0000256" key="3">
    <source>
        <dbReference type="SAM" id="MobiDB-lite"/>
    </source>
</evidence>
<reference evidence="4" key="1">
    <citation type="journal article" date="2022" name="G3 (Bethesda)">
        <title>High quality genome of the basidiomycete yeast Dioszegia hungarica PDD-24b-2 isolated from cloud water.</title>
        <authorList>
            <person name="Jarrige D."/>
            <person name="Haridas S."/>
            <person name="Bleykasten-Grosshans C."/>
            <person name="Joly M."/>
            <person name="Nadalig T."/>
            <person name="Sancelme M."/>
            <person name="Vuilleumier S."/>
            <person name="Grigoriev I.V."/>
            <person name="Amato P."/>
            <person name="Bringel F."/>
        </authorList>
    </citation>
    <scope>NUCLEOTIDE SEQUENCE</scope>
    <source>
        <strain evidence="4">PDD-24b-2</strain>
    </source>
</reference>
<dbReference type="PANTHER" id="PTHR31642:SF11">
    <property type="entry name" value="SHIKIMATE O-HYDROXYCINNAMOYLTRANSFERASE"/>
    <property type="match status" value="1"/>
</dbReference>
<evidence type="ECO:0000313" key="5">
    <source>
        <dbReference type="Proteomes" id="UP001164286"/>
    </source>
</evidence>
<accession>A0AA38LX41</accession>
<comment type="caution">
    <text evidence="4">The sequence shown here is derived from an EMBL/GenBank/DDBJ whole genome shotgun (WGS) entry which is preliminary data.</text>
</comment>
<protein>
    <submittedName>
        <fullName evidence="4">Transferase</fullName>
    </submittedName>
</protein>
<sequence length="499" mass="54221">MSISSSTFTSPLGPLRRGRHHIVNPQDPSVLSRTPTPFVLGPIDLLTLYFIPVATVLIYEPSSDGTPPFSLDRLHTAISYLLNYYPHLSGRFRIDTAAGKHVIDRHGTGALLHEATIDVPLSSYTKAGVYSILDQPGAGNYLLAPYDSSLEALGRDPIFTVQYTRYACGGVALGIRCPHIVTDADGFFRLAGDLARIYRGLDGADKGKLPVSMEPCAKPYLAGWGDDEELEEARRYRPKDFHIVDPPAPEPASTEPAPPAAPPLPVLGRELPFSSADLAEIKCRASDPDSPDKPISSFVALCAWLHQQIYKARLILEAKSPSIHKIVTTDFLSPLNLRAANRLPALPPNYFPNGVLTHYTTVPPTDLASAPLHRIAGHLQAMMTTQAVVGVEAERTVKWLAAQLNLNLVTFGMKFGQGSCMISAWNKFDMYGEGAAQFKEGEKPVLVSPPFTPISLMDGLAYVLPPHPRGGKEGDGVVVYLSLLEAVWDVIEKEGLFGL</sequence>
<evidence type="ECO:0000313" key="4">
    <source>
        <dbReference type="EMBL" id="KAI9637469.1"/>
    </source>
</evidence>
<dbReference type="GeneID" id="77726058"/>
<feature type="compositionally biased region" description="Polar residues" evidence="3">
    <location>
        <begin position="1"/>
        <end position="10"/>
    </location>
</feature>
<keyword evidence="2" id="KW-0012">Acyltransferase</keyword>
<gene>
    <name evidence="4" type="ORF">MKK02DRAFT_24199</name>
</gene>
<name>A0AA38LX41_9TREE</name>
<dbReference type="EMBL" id="JAKWFO010000004">
    <property type="protein sequence ID" value="KAI9637469.1"/>
    <property type="molecule type" value="Genomic_DNA"/>
</dbReference>
<keyword evidence="5" id="KW-1185">Reference proteome</keyword>
<evidence type="ECO:0000256" key="1">
    <source>
        <dbReference type="ARBA" id="ARBA00022679"/>
    </source>
</evidence>
<dbReference type="SUPFAM" id="SSF52777">
    <property type="entry name" value="CoA-dependent acyltransferases"/>
    <property type="match status" value="1"/>
</dbReference>
<keyword evidence="1 4" id="KW-0808">Transferase</keyword>
<dbReference type="GO" id="GO:0016747">
    <property type="term" value="F:acyltransferase activity, transferring groups other than amino-acyl groups"/>
    <property type="evidence" value="ECO:0007669"/>
    <property type="project" value="TreeGrafter"/>
</dbReference>
<dbReference type="InterPro" id="IPR023213">
    <property type="entry name" value="CAT-like_dom_sf"/>
</dbReference>
<evidence type="ECO:0000256" key="2">
    <source>
        <dbReference type="ARBA" id="ARBA00023315"/>
    </source>
</evidence>
<dbReference type="InterPro" id="IPR050317">
    <property type="entry name" value="Plant_Fungal_Acyltransferase"/>
</dbReference>
<dbReference type="AlphaFoldDB" id="A0AA38LX41"/>
<dbReference type="Pfam" id="PF02458">
    <property type="entry name" value="Transferase"/>
    <property type="match status" value="1"/>
</dbReference>
<dbReference type="PANTHER" id="PTHR31642">
    <property type="entry name" value="TRICHOTHECENE 3-O-ACETYLTRANSFERASE"/>
    <property type="match status" value="1"/>
</dbReference>